<reference evidence="1" key="1">
    <citation type="submission" date="2022-07" db="EMBL/GenBank/DDBJ databases">
        <title>Genome Sequence of Phlebia brevispora.</title>
        <authorList>
            <person name="Buettner E."/>
        </authorList>
    </citation>
    <scope>NUCLEOTIDE SEQUENCE</scope>
    <source>
        <strain evidence="1">MPL23</strain>
    </source>
</reference>
<sequence>MAAVLHSSTLGNLNTGVWTCAHDGAPNYTDPRVPIAASSPLSSSDTSDLTPSYNMGRPNDLSATRLRRLPRPPRQHQNFGNCKRMRMKRIFQTLTDAFASRRFGRGTETQNHGLNHEWAVALLLNDPPRGIASFVVRRNCLPGCLVLRFRRVQCEQRQAEHRRRPRDYHAGSFRTLLEVILASSGANELTATLSATRGQSHDQPYFYAQTSSLSTVVPFSLLPRQPPVFTLRPSTSAQENLRILKQDPSKNPSPTPHCRQESSPLKRCAYIAEEDEEDGLGTEGDEEIVLVESNHPSDIEDDRDLVILERAVVKEPSPQLEQRTPQPPTSGSISLCRLIVPASSFPAHTAPTSPFRSLTCPPVLKKV</sequence>
<organism evidence="1 2">
    <name type="scientific">Phlebia brevispora</name>
    <dbReference type="NCBI Taxonomy" id="194682"/>
    <lineage>
        <taxon>Eukaryota</taxon>
        <taxon>Fungi</taxon>
        <taxon>Dikarya</taxon>
        <taxon>Basidiomycota</taxon>
        <taxon>Agaricomycotina</taxon>
        <taxon>Agaricomycetes</taxon>
        <taxon>Polyporales</taxon>
        <taxon>Meruliaceae</taxon>
        <taxon>Phlebia</taxon>
    </lineage>
</organism>
<dbReference type="EMBL" id="JANHOG010000748">
    <property type="protein sequence ID" value="KAJ3551814.1"/>
    <property type="molecule type" value="Genomic_DNA"/>
</dbReference>
<evidence type="ECO:0000313" key="2">
    <source>
        <dbReference type="Proteomes" id="UP001148662"/>
    </source>
</evidence>
<protein>
    <submittedName>
        <fullName evidence="1">Uncharacterized protein</fullName>
    </submittedName>
</protein>
<gene>
    <name evidence="1" type="ORF">NM688_g4494</name>
</gene>
<proteinExistence type="predicted"/>
<name>A0ACC1T2T1_9APHY</name>
<keyword evidence="2" id="KW-1185">Reference proteome</keyword>
<evidence type="ECO:0000313" key="1">
    <source>
        <dbReference type="EMBL" id="KAJ3551814.1"/>
    </source>
</evidence>
<comment type="caution">
    <text evidence="1">The sequence shown here is derived from an EMBL/GenBank/DDBJ whole genome shotgun (WGS) entry which is preliminary data.</text>
</comment>
<accession>A0ACC1T2T1</accession>
<dbReference type="Proteomes" id="UP001148662">
    <property type="component" value="Unassembled WGS sequence"/>
</dbReference>